<gene>
    <name evidence="1" type="ordered locus">VIT_09s0018g02020</name>
</gene>
<dbReference type="HOGENOM" id="CLU_3336606_0_0_1"/>
<reference evidence="2" key="1">
    <citation type="journal article" date="2007" name="Nature">
        <title>The grapevine genome sequence suggests ancestral hexaploidization in major angiosperm phyla.</title>
        <authorList>
            <consortium name="The French-Italian Public Consortium for Grapevine Genome Characterization."/>
            <person name="Jaillon O."/>
            <person name="Aury J.-M."/>
            <person name="Noel B."/>
            <person name="Policriti A."/>
            <person name="Clepet C."/>
            <person name="Casagrande A."/>
            <person name="Choisne N."/>
            <person name="Aubourg S."/>
            <person name="Vitulo N."/>
            <person name="Jubin C."/>
            <person name="Vezzi A."/>
            <person name="Legeai F."/>
            <person name="Hugueney P."/>
            <person name="Dasilva C."/>
            <person name="Horner D."/>
            <person name="Mica E."/>
            <person name="Jublot D."/>
            <person name="Poulain J."/>
            <person name="Bruyere C."/>
            <person name="Billault A."/>
            <person name="Segurens B."/>
            <person name="Gouyvenoux M."/>
            <person name="Ugarte E."/>
            <person name="Cattonaro F."/>
            <person name="Anthouard V."/>
            <person name="Vico V."/>
            <person name="Del Fabbro C."/>
            <person name="Alaux M."/>
            <person name="Di Gaspero G."/>
            <person name="Dumas V."/>
            <person name="Felice N."/>
            <person name="Paillard S."/>
            <person name="Juman I."/>
            <person name="Moroldo M."/>
            <person name="Scalabrin S."/>
            <person name="Canaguier A."/>
            <person name="Le Clainche I."/>
            <person name="Malacrida G."/>
            <person name="Durand E."/>
            <person name="Pesole G."/>
            <person name="Laucou V."/>
            <person name="Chatelet P."/>
            <person name="Merdinoglu D."/>
            <person name="Delledonne M."/>
            <person name="Pezzotti M."/>
            <person name="Lecharny A."/>
            <person name="Scarpelli C."/>
            <person name="Artiguenave F."/>
            <person name="Pe M.E."/>
            <person name="Valle G."/>
            <person name="Morgante M."/>
            <person name="Caboche M."/>
            <person name="Adam-Blondon A.-F."/>
            <person name="Weissenbach J."/>
            <person name="Quetier F."/>
            <person name="Wincker P."/>
        </authorList>
    </citation>
    <scope>NUCLEOTIDE SEQUENCE [LARGE SCALE GENOMIC DNA]</scope>
    <source>
        <strain evidence="2">cv. Pinot noir / PN40024</strain>
    </source>
</reference>
<dbReference type="AlphaFoldDB" id="D7T462"/>
<evidence type="ECO:0000313" key="2">
    <source>
        <dbReference type="Proteomes" id="UP000009183"/>
    </source>
</evidence>
<evidence type="ECO:0000313" key="1">
    <source>
        <dbReference type="EMBL" id="CBI25294.3"/>
    </source>
</evidence>
<dbReference type="EMBL" id="FN595513">
    <property type="protein sequence ID" value="CBI25294.3"/>
    <property type="molecule type" value="Genomic_DNA"/>
</dbReference>
<dbReference type="InParanoid" id="D7T462"/>
<accession>D7T462</accession>
<proteinExistence type="predicted"/>
<sequence>MKLEAASKSFRRQCKRWVENSVGYTRRNSGKTRHCEGN</sequence>
<dbReference type="Proteomes" id="UP000009183">
    <property type="component" value="Chromosome 9"/>
</dbReference>
<dbReference type="PaxDb" id="29760-VIT_09s0018g02020.t01"/>
<protein>
    <submittedName>
        <fullName evidence="1">Uncharacterized protein</fullName>
    </submittedName>
</protein>
<name>D7T462_VITVI</name>
<organism evidence="1 2">
    <name type="scientific">Vitis vinifera</name>
    <name type="common">Grape</name>
    <dbReference type="NCBI Taxonomy" id="29760"/>
    <lineage>
        <taxon>Eukaryota</taxon>
        <taxon>Viridiplantae</taxon>
        <taxon>Streptophyta</taxon>
        <taxon>Embryophyta</taxon>
        <taxon>Tracheophyta</taxon>
        <taxon>Spermatophyta</taxon>
        <taxon>Magnoliopsida</taxon>
        <taxon>eudicotyledons</taxon>
        <taxon>Gunneridae</taxon>
        <taxon>Pentapetalae</taxon>
        <taxon>rosids</taxon>
        <taxon>Vitales</taxon>
        <taxon>Vitaceae</taxon>
        <taxon>Viteae</taxon>
        <taxon>Vitis</taxon>
    </lineage>
</organism>
<keyword evidence="2" id="KW-1185">Reference proteome</keyword>